<sequence length="378" mass="41573">METSTGTTYIHLVNEAENKGGHALVVSTTFTSLAALLVAARFYTRGLLVKKIGLDDWTCLVALILSMVFTGLLIGGCEYWKENANERAEWKAGLGSKKAEIPIDTFKKQVKLLWASVPVYNASLFCTKASICLQYHRIFPGSRIRLACYAAIAFLTLYGLWVVIGAFLTCIPVKRFWDDTVEGNCMNRDAFWLSTAIVHIVTDIILLAMPMPILIRLNLPKRQRIALVLVFALGGFVCITSGLRLESVRQVARSADIIASNAAAASWSSVESNVAIICCTLPTLRPLITRMFPNIFSKSGRDYGDGSKRNSRYFLRWFGSREPQGAIDKGLSTQPSQKNSRDVENCRDSGGVVDGATAVESISEEAPAYDIEEGRPPT</sequence>
<evidence type="ECO:0000256" key="5">
    <source>
        <dbReference type="ARBA" id="ARBA00038359"/>
    </source>
</evidence>
<dbReference type="InterPro" id="IPR052337">
    <property type="entry name" value="SAT4-like"/>
</dbReference>
<evidence type="ECO:0000313" key="10">
    <source>
        <dbReference type="Proteomes" id="UP000224080"/>
    </source>
</evidence>
<dbReference type="PANTHER" id="PTHR33048:SF132">
    <property type="entry name" value="MEMBRANE PROTEIN, PUTATIVE (AFU_ORTHOLOGUE AFUA_6G07820)-RELATED"/>
    <property type="match status" value="1"/>
</dbReference>
<dbReference type="OrthoDB" id="444631at2759"/>
<evidence type="ECO:0000256" key="1">
    <source>
        <dbReference type="ARBA" id="ARBA00004141"/>
    </source>
</evidence>
<keyword evidence="3 7" id="KW-1133">Transmembrane helix</keyword>
<organism evidence="9 10">
    <name type="scientific">Blastomyces parvus</name>
    <dbReference type="NCBI Taxonomy" id="2060905"/>
    <lineage>
        <taxon>Eukaryota</taxon>
        <taxon>Fungi</taxon>
        <taxon>Dikarya</taxon>
        <taxon>Ascomycota</taxon>
        <taxon>Pezizomycotina</taxon>
        <taxon>Eurotiomycetes</taxon>
        <taxon>Eurotiomycetidae</taxon>
        <taxon>Onygenales</taxon>
        <taxon>Ajellomycetaceae</taxon>
        <taxon>Blastomyces</taxon>
    </lineage>
</organism>
<gene>
    <name evidence="9" type="ORF">GX51_01439</name>
</gene>
<keyword evidence="2 7" id="KW-0812">Transmembrane</keyword>
<protein>
    <recommendedName>
        <fullName evidence="8">Rhodopsin domain-containing protein</fullName>
    </recommendedName>
</protein>
<feature type="transmembrane region" description="Helical" evidence="7">
    <location>
        <begin position="146"/>
        <end position="171"/>
    </location>
</feature>
<reference evidence="9 10" key="1">
    <citation type="submission" date="2017-10" db="EMBL/GenBank/DDBJ databases">
        <title>Comparative genomics in systemic dimorphic fungi from Ajellomycetaceae.</title>
        <authorList>
            <person name="Munoz J.F."/>
            <person name="Mcewen J.G."/>
            <person name="Clay O.K."/>
            <person name="Cuomo C.A."/>
        </authorList>
    </citation>
    <scope>NUCLEOTIDE SEQUENCE [LARGE SCALE GENOMIC DNA]</scope>
    <source>
        <strain evidence="9 10">UAMH130</strain>
    </source>
</reference>
<feature type="region of interest" description="Disordered" evidence="6">
    <location>
        <begin position="325"/>
        <end position="378"/>
    </location>
</feature>
<dbReference type="InterPro" id="IPR049326">
    <property type="entry name" value="Rhodopsin_dom_fungi"/>
</dbReference>
<dbReference type="STRING" id="2060905.A0A2B7XGG7"/>
<evidence type="ECO:0000256" key="7">
    <source>
        <dbReference type="SAM" id="Phobius"/>
    </source>
</evidence>
<dbReference type="GO" id="GO:0016020">
    <property type="term" value="C:membrane"/>
    <property type="evidence" value="ECO:0007669"/>
    <property type="project" value="UniProtKB-SubCell"/>
</dbReference>
<dbReference type="Proteomes" id="UP000224080">
    <property type="component" value="Unassembled WGS sequence"/>
</dbReference>
<name>A0A2B7XGG7_9EURO</name>
<evidence type="ECO:0000256" key="6">
    <source>
        <dbReference type="SAM" id="MobiDB-lite"/>
    </source>
</evidence>
<evidence type="ECO:0000256" key="4">
    <source>
        <dbReference type="ARBA" id="ARBA00023136"/>
    </source>
</evidence>
<dbReference type="PANTHER" id="PTHR33048">
    <property type="entry name" value="PTH11-LIKE INTEGRAL MEMBRANE PROTEIN (AFU_ORTHOLOGUE AFUA_5G11245)"/>
    <property type="match status" value="1"/>
</dbReference>
<feature type="transmembrane region" description="Helical" evidence="7">
    <location>
        <begin position="20"/>
        <end position="42"/>
    </location>
</feature>
<comment type="subcellular location">
    <subcellularLocation>
        <location evidence="1">Membrane</location>
        <topology evidence="1">Multi-pass membrane protein</topology>
    </subcellularLocation>
</comment>
<keyword evidence="4 7" id="KW-0472">Membrane</keyword>
<evidence type="ECO:0000256" key="3">
    <source>
        <dbReference type="ARBA" id="ARBA00022989"/>
    </source>
</evidence>
<dbReference type="EMBL" id="PDNC01000011">
    <property type="protein sequence ID" value="PGH07999.1"/>
    <property type="molecule type" value="Genomic_DNA"/>
</dbReference>
<comment type="caution">
    <text evidence="9">The sequence shown here is derived from an EMBL/GenBank/DDBJ whole genome shotgun (WGS) entry which is preliminary data.</text>
</comment>
<dbReference type="Pfam" id="PF20684">
    <property type="entry name" value="Fung_rhodopsin"/>
    <property type="match status" value="1"/>
</dbReference>
<accession>A0A2B7XGG7</accession>
<keyword evidence="10" id="KW-1185">Reference proteome</keyword>
<dbReference type="AlphaFoldDB" id="A0A2B7XGG7"/>
<evidence type="ECO:0000256" key="2">
    <source>
        <dbReference type="ARBA" id="ARBA00022692"/>
    </source>
</evidence>
<evidence type="ECO:0000259" key="8">
    <source>
        <dbReference type="Pfam" id="PF20684"/>
    </source>
</evidence>
<feature type="transmembrane region" description="Helical" evidence="7">
    <location>
        <begin position="54"/>
        <end position="74"/>
    </location>
</feature>
<proteinExistence type="inferred from homology"/>
<feature type="transmembrane region" description="Helical" evidence="7">
    <location>
        <begin position="191"/>
        <end position="213"/>
    </location>
</feature>
<evidence type="ECO:0000313" key="9">
    <source>
        <dbReference type="EMBL" id="PGH07999.1"/>
    </source>
</evidence>
<feature type="transmembrane region" description="Helical" evidence="7">
    <location>
        <begin position="225"/>
        <end position="245"/>
    </location>
</feature>
<comment type="similarity">
    <text evidence="5">Belongs to the SAT4 family.</text>
</comment>
<feature type="domain" description="Rhodopsin" evidence="8">
    <location>
        <begin position="40"/>
        <end position="290"/>
    </location>
</feature>